<dbReference type="EMBL" id="JAGMUV010000035">
    <property type="protein sequence ID" value="KAH7113423.1"/>
    <property type="molecule type" value="Genomic_DNA"/>
</dbReference>
<sequence length="164" mass="17807">MKDPGETSLSKLLSTLISTPRPTTYVFATFSDHSALPRVAEIQLFFREAEGVTVITTLEYATAQKINYFFPCRMITLNVTSSLEAVGFMAVLATRLAEANIGVNPVSGFYHDRLFVPAEEVDETASVLKVPNHLIQSTECLSCVGLTSSTVVSSGVDQLQVKLS</sequence>
<dbReference type="AlphaFoldDB" id="A0A9P9D6D6"/>
<protein>
    <submittedName>
        <fullName evidence="2">ACT domain-containing protein</fullName>
    </submittedName>
</protein>
<dbReference type="OrthoDB" id="10064407at2759"/>
<reference evidence="2" key="1">
    <citation type="journal article" date="2021" name="Nat. Commun.">
        <title>Genetic determinants of endophytism in the Arabidopsis root mycobiome.</title>
        <authorList>
            <person name="Mesny F."/>
            <person name="Miyauchi S."/>
            <person name="Thiergart T."/>
            <person name="Pickel B."/>
            <person name="Atanasova L."/>
            <person name="Karlsson M."/>
            <person name="Huettel B."/>
            <person name="Barry K.W."/>
            <person name="Haridas S."/>
            <person name="Chen C."/>
            <person name="Bauer D."/>
            <person name="Andreopoulos W."/>
            <person name="Pangilinan J."/>
            <person name="LaButti K."/>
            <person name="Riley R."/>
            <person name="Lipzen A."/>
            <person name="Clum A."/>
            <person name="Drula E."/>
            <person name="Henrissat B."/>
            <person name="Kohler A."/>
            <person name="Grigoriev I.V."/>
            <person name="Martin F.M."/>
            <person name="Hacquard S."/>
        </authorList>
    </citation>
    <scope>NUCLEOTIDE SEQUENCE</scope>
    <source>
        <strain evidence="2">MPI-CAGE-AT-0147</strain>
    </source>
</reference>
<dbReference type="Gene3D" id="3.30.2130.10">
    <property type="entry name" value="VC0802-like"/>
    <property type="match status" value="1"/>
</dbReference>
<evidence type="ECO:0000313" key="2">
    <source>
        <dbReference type="EMBL" id="KAH7113423.1"/>
    </source>
</evidence>
<dbReference type="PANTHER" id="PTHR39199">
    <property type="entry name" value="BLR5128 PROTEIN"/>
    <property type="match status" value="1"/>
</dbReference>
<dbReference type="Pfam" id="PF10000">
    <property type="entry name" value="ACT_3"/>
    <property type="match status" value="1"/>
</dbReference>
<accession>A0A9P9D6D6</accession>
<evidence type="ECO:0000313" key="3">
    <source>
        <dbReference type="Proteomes" id="UP000738349"/>
    </source>
</evidence>
<dbReference type="GO" id="GO:0046394">
    <property type="term" value="P:carboxylic acid biosynthetic process"/>
    <property type="evidence" value="ECO:0007669"/>
    <property type="project" value="UniProtKB-ARBA"/>
</dbReference>
<comment type="caution">
    <text evidence="2">The sequence shown here is derived from an EMBL/GenBank/DDBJ whole genome shotgun (WGS) entry which is preliminary data.</text>
</comment>
<keyword evidence="3" id="KW-1185">Reference proteome</keyword>
<dbReference type="InterPro" id="IPR018717">
    <property type="entry name" value="DUF2241"/>
</dbReference>
<organism evidence="2 3">
    <name type="scientific">Dactylonectria macrodidyma</name>
    <dbReference type="NCBI Taxonomy" id="307937"/>
    <lineage>
        <taxon>Eukaryota</taxon>
        <taxon>Fungi</taxon>
        <taxon>Dikarya</taxon>
        <taxon>Ascomycota</taxon>
        <taxon>Pezizomycotina</taxon>
        <taxon>Sordariomycetes</taxon>
        <taxon>Hypocreomycetidae</taxon>
        <taxon>Hypocreales</taxon>
        <taxon>Nectriaceae</taxon>
        <taxon>Dactylonectria</taxon>
    </lineage>
</organism>
<dbReference type="InterPro" id="IPR045865">
    <property type="entry name" value="ACT-like_dom_sf"/>
</dbReference>
<gene>
    <name evidence="2" type="ORF">EDB81DRAFT_670297</name>
</gene>
<evidence type="ECO:0000259" key="1">
    <source>
        <dbReference type="Pfam" id="PF10000"/>
    </source>
</evidence>
<dbReference type="PANTHER" id="PTHR39199:SF1">
    <property type="entry name" value="BLR5128 PROTEIN"/>
    <property type="match status" value="1"/>
</dbReference>
<feature type="domain" description="DUF2241" evidence="1">
    <location>
        <begin position="4"/>
        <end position="73"/>
    </location>
</feature>
<proteinExistence type="predicted"/>
<dbReference type="SUPFAM" id="SSF55021">
    <property type="entry name" value="ACT-like"/>
    <property type="match status" value="2"/>
</dbReference>
<dbReference type="Proteomes" id="UP000738349">
    <property type="component" value="Unassembled WGS sequence"/>
</dbReference>
<dbReference type="GO" id="GO:0006520">
    <property type="term" value="P:amino acid metabolic process"/>
    <property type="evidence" value="ECO:0007669"/>
    <property type="project" value="UniProtKB-ARBA"/>
</dbReference>
<name>A0A9P9D6D6_9HYPO</name>